<dbReference type="SMART" id="SM00345">
    <property type="entry name" value="HTH_GNTR"/>
    <property type="match status" value="1"/>
</dbReference>
<proteinExistence type="predicted"/>
<evidence type="ECO:0000256" key="2">
    <source>
        <dbReference type="ARBA" id="ARBA00023125"/>
    </source>
</evidence>
<dbReference type="CDD" id="cd07377">
    <property type="entry name" value="WHTH_GntR"/>
    <property type="match status" value="1"/>
</dbReference>
<keyword evidence="3" id="KW-0804">Transcription</keyword>
<sequence length="237" mass="26881">MPESLYRKKVSTQVLELMQEKIRTGEYAPGDKLPPEITLAKQFGVSRTAIREALNILSISGVVTSLQGGGRQINEVNLVNMLEVIPYSLIDVSEIIDLLEMRMVFEVEAAALAAQRHEEEDEIELLKALNQFKGTLTNKESIGFEADYQFHLVLIRAAKNAFFEQTFINISTVLQNSLQFSLSKNLGKPRKRKEVYHEHEMIYEAFCARDSDTIKATMQAHLMNVKTKLEEIKSMGD</sequence>
<dbReference type="InterPro" id="IPR036390">
    <property type="entry name" value="WH_DNA-bd_sf"/>
</dbReference>
<dbReference type="InterPro" id="IPR000524">
    <property type="entry name" value="Tscrpt_reg_HTH_GntR"/>
</dbReference>
<dbReference type="InterPro" id="IPR011711">
    <property type="entry name" value="GntR_C"/>
</dbReference>
<keyword evidence="1" id="KW-0805">Transcription regulation</keyword>
<dbReference type="InterPro" id="IPR036388">
    <property type="entry name" value="WH-like_DNA-bd_sf"/>
</dbReference>
<evidence type="ECO:0000313" key="6">
    <source>
        <dbReference type="Proteomes" id="UP000321051"/>
    </source>
</evidence>
<dbReference type="OrthoDB" id="9782299at2"/>
<dbReference type="InterPro" id="IPR008920">
    <property type="entry name" value="TF_FadR/GntR_C"/>
</dbReference>
<gene>
    <name evidence="5" type="ORF">MHA01_29720</name>
</gene>
<dbReference type="GO" id="GO:0003677">
    <property type="term" value="F:DNA binding"/>
    <property type="evidence" value="ECO:0007669"/>
    <property type="project" value="UniProtKB-KW"/>
</dbReference>
<evidence type="ECO:0000313" key="5">
    <source>
        <dbReference type="EMBL" id="GEK60067.1"/>
    </source>
</evidence>
<dbReference type="PANTHER" id="PTHR43537">
    <property type="entry name" value="TRANSCRIPTIONAL REGULATOR, GNTR FAMILY"/>
    <property type="match status" value="1"/>
</dbReference>
<evidence type="ECO:0000256" key="3">
    <source>
        <dbReference type="ARBA" id="ARBA00023163"/>
    </source>
</evidence>
<dbReference type="Gene3D" id="1.10.10.10">
    <property type="entry name" value="Winged helix-like DNA-binding domain superfamily/Winged helix DNA-binding domain"/>
    <property type="match status" value="1"/>
</dbReference>
<dbReference type="SUPFAM" id="SSF46785">
    <property type="entry name" value="Winged helix' DNA-binding domain"/>
    <property type="match status" value="1"/>
</dbReference>
<keyword evidence="6" id="KW-1185">Reference proteome</keyword>
<dbReference type="SUPFAM" id="SSF48008">
    <property type="entry name" value="GntR ligand-binding domain-like"/>
    <property type="match status" value="1"/>
</dbReference>
<keyword evidence="2" id="KW-0238">DNA-binding</keyword>
<evidence type="ECO:0000259" key="4">
    <source>
        <dbReference type="PROSITE" id="PS50949"/>
    </source>
</evidence>
<protein>
    <submittedName>
        <fullName evidence="5">GntR family transcriptional regulator</fullName>
    </submittedName>
</protein>
<dbReference type="Proteomes" id="UP000321051">
    <property type="component" value="Unassembled WGS sequence"/>
</dbReference>
<dbReference type="GO" id="GO:0003700">
    <property type="term" value="F:DNA-binding transcription factor activity"/>
    <property type="evidence" value="ECO:0007669"/>
    <property type="project" value="InterPro"/>
</dbReference>
<comment type="caution">
    <text evidence="5">The sequence shown here is derived from an EMBL/GenBank/DDBJ whole genome shotgun (WGS) entry which is preliminary data.</text>
</comment>
<feature type="domain" description="HTH gntR-type" evidence="4">
    <location>
        <begin position="8"/>
        <end position="76"/>
    </location>
</feature>
<dbReference type="PANTHER" id="PTHR43537:SF5">
    <property type="entry name" value="UXU OPERON TRANSCRIPTIONAL REGULATOR"/>
    <property type="match status" value="1"/>
</dbReference>
<organism evidence="5 6">
    <name type="scientific">Marinococcus halophilus</name>
    <dbReference type="NCBI Taxonomy" id="1371"/>
    <lineage>
        <taxon>Bacteria</taxon>
        <taxon>Bacillati</taxon>
        <taxon>Bacillota</taxon>
        <taxon>Bacilli</taxon>
        <taxon>Bacillales</taxon>
        <taxon>Bacillaceae</taxon>
        <taxon>Marinococcus</taxon>
    </lineage>
</organism>
<dbReference type="RefSeq" id="WP_094908641.1">
    <property type="nucleotide sequence ID" value="NZ_BJUN01000027.1"/>
</dbReference>
<name>A0A510YCH6_MARHA</name>
<dbReference type="STRING" id="1371.GCA_900166605_01136"/>
<dbReference type="Gene3D" id="1.20.120.530">
    <property type="entry name" value="GntR ligand-binding domain-like"/>
    <property type="match status" value="1"/>
</dbReference>
<dbReference type="Pfam" id="PF00392">
    <property type="entry name" value="GntR"/>
    <property type="match status" value="1"/>
</dbReference>
<accession>A0A510YCH6</accession>
<dbReference type="EMBL" id="BJUN01000027">
    <property type="protein sequence ID" value="GEK60067.1"/>
    <property type="molecule type" value="Genomic_DNA"/>
</dbReference>
<dbReference type="PRINTS" id="PR00035">
    <property type="entry name" value="HTHGNTR"/>
</dbReference>
<reference evidence="5 6" key="1">
    <citation type="submission" date="2019-07" db="EMBL/GenBank/DDBJ databases">
        <title>Whole genome shotgun sequence of Marinococcus halophilus NBRC 102359.</title>
        <authorList>
            <person name="Hosoyama A."/>
            <person name="Uohara A."/>
            <person name="Ohji S."/>
            <person name="Ichikawa N."/>
        </authorList>
    </citation>
    <scope>NUCLEOTIDE SEQUENCE [LARGE SCALE GENOMIC DNA]</scope>
    <source>
        <strain evidence="5 6">NBRC 102359</strain>
    </source>
</reference>
<dbReference type="AlphaFoldDB" id="A0A510YCH6"/>
<dbReference type="Pfam" id="PF07729">
    <property type="entry name" value="FCD"/>
    <property type="match status" value="1"/>
</dbReference>
<dbReference type="PROSITE" id="PS50949">
    <property type="entry name" value="HTH_GNTR"/>
    <property type="match status" value="1"/>
</dbReference>
<evidence type="ECO:0000256" key="1">
    <source>
        <dbReference type="ARBA" id="ARBA00023015"/>
    </source>
</evidence>
<dbReference type="SMART" id="SM00895">
    <property type="entry name" value="FCD"/>
    <property type="match status" value="1"/>
</dbReference>